<evidence type="ECO:0000256" key="1">
    <source>
        <dbReference type="ARBA" id="ARBA00023027"/>
    </source>
</evidence>
<evidence type="ECO:0000259" key="2">
    <source>
        <dbReference type="Pfam" id="PF01370"/>
    </source>
</evidence>
<gene>
    <name evidence="3" type="ORF">I595_3505</name>
</gene>
<dbReference type="Gene3D" id="3.90.25.10">
    <property type="entry name" value="UDP-galactose 4-epimerase, domain 1"/>
    <property type="match status" value="1"/>
</dbReference>
<reference evidence="3 4" key="1">
    <citation type="submission" date="2015-09" db="EMBL/GenBank/DDBJ databases">
        <title>Genome sequence of the marine flavobacterium Croceitalea dokdonensis DOKDO 023 that contains proton- and sodium-pumping rhodopsins.</title>
        <authorList>
            <person name="Kwon S.-K."/>
            <person name="Lee H.K."/>
            <person name="Kwak M.-J."/>
            <person name="Kim J.F."/>
        </authorList>
    </citation>
    <scope>NUCLEOTIDE SEQUENCE [LARGE SCALE GENOMIC DNA]</scope>
    <source>
        <strain evidence="3 4">DOKDO 023</strain>
    </source>
</reference>
<dbReference type="Pfam" id="PF01370">
    <property type="entry name" value="Epimerase"/>
    <property type="match status" value="1"/>
</dbReference>
<dbReference type="Proteomes" id="UP000050280">
    <property type="component" value="Unassembled WGS sequence"/>
</dbReference>
<protein>
    <submittedName>
        <fullName evidence="3">Putative udp-glucuronic acid epimerase</fullName>
    </submittedName>
</protein>
<dbReference type="AlphaFoldDB" id="A0A0P7AMP6"/>
<dbReference type="OrthoDB" id="9801785at2"/>
<name>A0A0P7AMP6_9FLAO</name>
<proteinExistence type="predicted"/>
<dbReference type="InterPro" id="IPR036291">
    <property type="entry name" value="NAD(P)-bd_dom_sf"/>
</dbReference>
<sequence>MTILVTGAAGFIGFHTCLKLLQQGHTVIGVDNVNTYYDISLKEQRLILLGLKEPDFTQENSQLESRKYPNFLFYKLNICERDQLDKVLKSHPMDMVIHLAAQAGVRYSIDHPESYIASNINGFFNVLEGCRNLGISKLVYASSSSVYGNTEVMPLQTSTKADEPISLYAATKRSNELMAHTYSHLFGLKSIGLRFFTVYGPLGRPDMAYFKFTKAILGGETIQVYNHGKQARDFTYIDDVTEGLSRVVHYLEKETSTSGLHRVYNLGKGKPDALADFIKLLELALNKKAMLKYVDAQPGDVTKTWADTLPFSNDFQFEASIDLKDGINRFVSWYLNYPVN</sequence>
<evidence type="ECO:0000313" key="3">
    <source>
        <dbReference type="EMBL" id="KPM30344.1"/>
    </source>
</evidence>
<dbReference type="InterPro" id="IPR001509">
    <property type="entry name" value="Epimerase_deHydtase"/>
</dbReference>
<organism evidence="3 4">
    <name type="scientific">Croceitalea dokdonensis DOKDO 023</name>
    <dbReference type="NCBI Taxonomy" id="1300341"/>
    <lineage>
        <taxon>Bacteria</taxon>
        <taxon>Pseudomonadati</taxon>
        <taxon>Bacteroidota</taxon>
        <taxon>Flavobacteriia</taxon>
        <taxon>Flavobacteriales</taxon>
        <taxon>Flavobacteriaceae</taxon>
        <taxon>Croceitalea</taxon>
    </lineage>
</organism>
<evidence type="ECO:0000313" key="4">
    <source>
        <dbReference type="Proteomes" id="UP000050280"/>
    </source>
</evidence>
<dbReference type="Gene3D" id="3.40.50.720">
    <property type="entry name" value="NAD(P)-binding Rossmann-like Domain"/>
    <property type="match status" value="1"/>
</dbReference>
<dbReference type="STRING" id="1300341.I595_3505"/>
<dbReference type="RefSeq" id="WP_054560462.1">
    <property type="nucleotide sequence ID" value="NZ_LDJX01000010.1"/>
</dbReference>
<keyword evidence="4" id="KW-1185">Reference proteome</keyword>
<feature type="domain" description="NAD-dependent epimerase/dehydratase" evidence="2">
    <location>
        <begin position="3"/>
        <end position="267"/>
    </location>
</feature>
<keyword evidence="1" id="KW-0520">NAD</keyword>
<comment type="caution">
    <text evidence="3">The sequence shown here is derived from an EMBL/GenBank/DDBJ whole genome shotgun (WGS) entry which is preliminary data.</text>
</comment>
<dbReference type="EMBL" id="LDJX01000010">
    <property type="protein sequence ID" value="KPM30344.1"/>
    <property type="molecule type" value="Genomic_DNA"/>
</dbReference>
<accession>A0A0P7AMP6</accession>
<dbReference type="SUPFAM" id="SSF51735">
    <property type="entry name" value="NAD(P)-binding Rossmann-fold domains"/>
    <property type="match status" value="1"/>
</dbReference>
<dbReference type="PATRIC" id="fig|1300341.3.peg.759"/>
<dbReference type="PRINTS" id="PR01713">
    <property type="entry name" value="NUCEPIMERASE"/>
</dbReference>
<dbReference type="PANTHER" id="PTHR43574">
    <property type="entry name" value="EPIMERASE-RELATED"/>
    <property type="match status" value="1"/>
</dbReference>